<dbReference type="Proteomes" id="UP000199229">
    <property type="component" value="Unassembled WGS sequence"/>
</dbReference>
<gene>
    <name evidence="2" type="ORF">SAMN05192565_11126</name>
</gene>
<organism evidence="2 3">
    <name type="scientific">Methylobacterium gossipiicola</name>
    <dbReference type="NCBI Taxonomy" id="582675"/>
    <lineage>
        <taxon>Bacteria</taxon>
        <taxon>Pseudomonadati</taxon>
        <taxon>Pseudomonadota</taxon>
        <taxon>Alphaproteobacteria</taxon>
        <taxon>Hyphomicrobiales</taxon>
        <taxon>Methylobacteriaceae</taxon>
        <taxon>Methylobacterium</taxon>
    </lineage>
</organism>
<accession>A0A1I2URH2</accession>
<dbReference type="AlphaFoldDB" id="A0A1I2URH2"/>
<feature type="transmembrane region" description="Helical" evidence="1">
    <location>
        <begin position="57"/>
        <end position="83"/>
    </location>
</feature>
<feature type="transmembrane region" description="Helical" evidence="1">
    <location>
        <begin position="20"/>
        <end position="45"/>
    </location>
</feature>
<keyword evidence="1" id="KW-0472">Membrane</keyword>
<dbReference type="RefSeq" id="WP_091971933.1">
    <property type="nucleotide sequence ID" value="NZ_FOPM01000011.1"/>
</dbReference>
<keyword evidence="1" id="KW-1133">Transmembrane helix</keyword>
<evidence type="ECO:0000256" key="1">
    <source>
        <dbReference type="SAM" id="Phobius"/>
    </source>
</evidence>
<protein>
    <submittedName>
        <fullName evidence="2">Uncharacterized protein</fullName>
    </submittedName>
</protein>
<keyword evidence="3" id="KW-1185">Reference proteome</keyword>
<dbReference type="OrthoDB" id="7999100at2"/>
<dbReference type="EMBL" id="FOPM01000011">
    <property type="protein sequence ID" value="SFG78337.1"/>
    <property type="molecule type" value="Genomic_DNA"/>
</dbReference>
<evidence type="ECO:0000313" key="2">
    <source>
        <dbReference type="EMBL" id="SFG78337.1"/>
    </source>
</evidence>
<name>A0A1I2URH2_9HYPH</name>
<proteinExistence type="predicted"/>
<dbReference type="STRING" id="582675.SAMN05192565_11126"/>
<keyword evidence="1" id="KW-0812">Transmembrane</keyword>
<evidence type="ECO:0000313" key="3">
    <source>
        <dbReference type="Proteomes" id="UP000199229"/>
    </source>
</evidence>
<sequence>MTGSKGIADVLRGLIDSIPALAWLLVVGAGVAGIGMAGYAMVRVYQANASGDGTAGNWVVAVIIGSAMTCVTLLIGQISFYFAD</sequence>
<reference evidence="3" key="1">
    <citation type="submission" date="2016-10" db="EMBL/GenBank/DDBJ databases">
        <authorList>
            <person name="Varghese N."/>
            <person name="Submissions S."/>
        </authorList>
    </citation>
    <scope>NUCLEOTIDE SEQUENCE [LARGE SCALE GENOMIC DNA]</scope>
    <source>
        <strain evidence="3">Gh-105</strain>
    </source>
</reference>